<reference evidence="1" key="1">
    <citation type="journal article" date="2014" name="Front. Microbiol.">
        <title>High frequency of phylogenetically diverse reductive dehalogenase-homologous genes in deep subseafloor sedimentary metagenomes.</title>
        <authorList>
            <person name="Kawai M."/>
            <person name="Futagami T."/>
            <person name="Toyoda A."/>
            <person name="Takaki Y."/>
            <person name="Nishi S."/>
            <person name="Hori S."/>
            <person name="Arai W."/>
            <person name="Tsubouchi T."/>
            <person name="Morono Y."/>
            <person name="Uchiyama I."/>
            <person name="Ito T."/>
            <person name="Fujiyama A."/>
            <person name="Inagaki F."/>
            <person name="Takami H."/>
        </authorList>
    </citation>
    <scope>NUCLEOTIDE SEQUENCE</scope>
    <source>
        <strain evidence="1">Expedition CK06-06</strain>
    </source>
</reference>
<gene>
    <name evidence="1" type="ORF">S03H2_47277</name>
</gene>
<evidence type="ECO:0000313" key="1">
    <source>
        <dbReference type="EMBL" id="GAH70496.1"/>
    </source>
</evidence>
<sequence>MSENEQENEIKYDLIRGIRTENNQEIIDFLKEKGYKFEIFEYKDFSPYQTKEDIEQEPPLVEIKQEYYDNLKMISELTNLSITLMVNSSLHDFFHFIKEQPEYFLDGFFGDLNLLDIFSLIYSKMRGE</sequence>
<protein>
    <submittedName>
        <fullName evidence="1">Uncharacterized protein</fullName>
    </submittedName>
</protein>
<dbReference type="AlphaFoldDB" id="X1HK70"/>
<proteinExistence type="predicted"/>
<comment type="caution">
    <text evidence="1">The sequence shown here is derived from an EMBL/GenBank/DDBJ whole genome shotgun (WGS) entry which is preliminary data.</text>
</comment>
<organism evidence="1">
    <name type="scientific">marine sediment metagenome</name>
    <dbReference type="NCBI Taxonomy" id="412755"/>
    <lineage>
        <taxon>unclassified sequences</taxon>
        <taxon>metagenomes</taxon>
        <taxon>ecological metagenomes</taxon>
    </lineage>
</organism>
<dbReference type="EMBL" id="BARU01029749">
    <property type="protein sequence ID" value="GAH70496.1"/>
    <property type="molecule type" value="Genomic_DNA"/>
</dbReference>
<name>X1HK70_9ZZZZ</name>
<accession>X1HK70</accession>